<dbReference type="InterPro" id="IPR011051">
    <property type="entry name" value="RmlC_Cupin_sf"/>
</dbReference>
<dbReference type="PANTHER" id="PTHR36156">
    <property type="entry name" value="SLR2101 PROTEIN"/>
    <property type="match status" value="1"/>
</dbReference>
<gene>
    <name evidence="1" type="ORF">SPI_07915</name>
</gene>
<dbReference type="PANTHER" id="PTHR36156:SF2">
    <property type="entry name" value="CUPIN TYPE-2 DOMAIN-CONTAINING PROTEIN"/>
    <property type="match status" value="1"/>
</dbReference>
<dbReference type="Gene3D" id="2.60.120.10">
    <property type="entry name" value="Jelly Rolls"/>
    <property type="match status" value="1"/>
</dbReference>
<dbReference type="InterPro" id="IPR014710">
    <property type="entry name" value="RmlC-like_jellyroll"/>
</dbReference>
<evidence type="ECO:0000313" key="1">
    <source>
        <dbReference type="EMBL" id="OAA56304.1"/>
    </source>
</evidence>
<dbReference type="OrthoDB" id="5840532at2759"/>
<protein>
    <submittedName>
        <fullName evidence="1">Cupin, RmlC-type</fullName>
    </submittedName>
</protein>
<proteinExistence type="predicted"/>
<accession>A0A167P5A2</accession>
<dbReference type="InterPro" id="IPR047142">
    <property type="entry name" value="OryJ/VirC-like"/>
</dbReference>
<dbReference type="SUPFAM" id="SSF51182">
    <property type="entry name" value="RmlC-like cupins"/>
    <property type="match status" value="1"/>
</dbReference>
<name>A0A167P5A2_9HYPO</name>
<dbReference type="EMBL" id="AZHD01000017">
    <property type="protein sequence ID" value="OAA56304.1"/>
    <property type="molecule type" value="Genomic_DNA"/>
</dbReference>
<sequence length="195" mass="21230">MTVNNSQEASNGTTQISSLPSIRQYVTTHDAATGKAIIHSERDASWMSVRDGQVAMSVAFTTSTFPPSLNGDADVREHEKTMASGTLGLVQKGGTVCRVVDFRPANRPAMHRTRSLDYGIVLEGSVEMILDSGEVRALRRGDIVVQRGTMHAWRNPSSTEWARMAFVLQDCEPIEVGGALLDDNIDDVKLPATRS</sequence>
<dbReference type="AlphaFoldDB" id="A0A167P5A2"/>
<dbReference type="CDD" id="cd02231">
    <property type="entry name" value="cupin_BLL6423-like"/>
    <property type="match status" value="1"/>
</dbReference>
<keyword evidence="2" id="KW-1185">Reference proteome</keyword>
<comment type="caution">
    <text evidence="1">The sequence shown here is derived from an EMBL/GenBank/DDBJ whole genome shotgun (WGS) entry which is preliminary data.</text>
</comment>
<evidence type="ECO:0000313" key="2">
    <source>
        <dbReference type="Proteomes" id="UP000076874"/>
    </source>
</evidence>
<reference evidence="1 2" key="1">
    <citation type="journal article" date="2016" name="Genome Biol. Evol.">
        <title>Divergent and convergent evolution of fungal pathogenicity.</title>
        <authorList>
            <person name="Shang Y."/>
            <person name="Xiao G."/>
            <person name="Zheng P."/>
            <person name="Cen K."/>
            <person name="Zhan S."/>
            <person name="Wang C."/>
        </authorList>
    </citation>
    <scope>NUCLEOTIDE SEQUENCE [LARGE SCALE GENOMIC DNA]</scope>
    <source>
        <strain evidence="1 2">RCEF 264</strain>
    </source>
</reference>
<dbReference type="Proteomes" id="UP000076874">
    <property type="component" value="Unassembled WGS sequence"/>
</dbReference>
<organism evidence="1 2">
    <name type="scientific">Niveomyces insectorum RCEF 264</name>
    <dbReference type="NCBI Taxonomy" id="1081102"/>
    <lineage>
        <taxon>Eukaryota</taxon>
        <taxon>Fungi</taxon>
        <taxon>Dikarya</taxon>
        <taxon>Ascomycota</taxon>
        <taxon>Pezizomycotina</taxon>
        <taxon>Sordariomycetes</taxon>
        <taxon>Hypocreomycetidae</taxon>
        <taxon>Hypocreales</taxon>
        <taxon>Cordycipitaceae</taxon>
        <taxon>Niveomyces</taxon>
    </lineage>
</organism>